<evidence type="ECO:0000256" key="1">
    <source>
        <dbReference type="ARBA" id="ARBA00006525"/>
    </source>
</evidence>
<dbReference type="EMBL" id="FAOZ01000068">
    <property type="protein sequence ID" value="CUU61256.1"/>
    <property type="molecule type" value="Genomic_DNA"/>
</dbReference>
<evidence type="ECO:0000313" key="4">
    <source>
        <dbReference type="Proteomes" id="UP000198802"/>
    </source>
</evidence>
<organism evidence="3 4">
    <name type="scientific">Parafrankia irregularis</name>
    <dbReference type="NCBI Taxonomy" id="795642"/>
    <lineage>
        <taxon>Bacteria</taxon>
        <taxon>Bacillati</taxon>
        <taxon>Actinomycetota</taxon>
        <taxon>Actinomycetes</taxon>
        <taxon>Frankiales</taxon>
        <taxon>Frankiaceae</taxon>
        <taxon>Parafrankia</taxon>
    </lineage>
</organism>
<accession>A0A0S4R2J9</accession>
<dbReference type="PANTHER" id="PTHR43022">
    <property type="entry name" value="PROTEIN SMF"/>
    <property type="match status" value="1"/>
</dbReference>
<evidence type="ECO:0000313" key="3">
    <source>
        <dbReference type="EMBL" id="CUU61256.1"/>
    </source>
</evidence>
<comment type="similarity">
    <text evidence="1">Belongs to the DprA/Smf family.</text>
</comment>
<evidence type="ECO:0000259" key="2">
    <source>
        <dbReference type="Pfam" id="PF02481"/>
    </source>
</evidence>
<proteinExistence type="inferred from homology"/>
<keyword evidence="4" id="KW-1185">Reference proteome</keyword>
<protein>
    <submittedName>
        <fullName evidence="3">DNA recombination-mediator protein A</fullName>
    </submittedName>
</protein>
<dbReference type="SUPFAM" id="SSF102405">
    <property type="entry name" value="MCP/YpsA-like"/>
    <property type="match status" value="1"/>
</dbReference>
<reference evidence="4" key="1">
    <citation type="submission" date="2015-11" db="EMBL/GenBank/DDBJ databases">
        <authorList>
            <person name="Varghese N."/>
        </authorList>
    </citation>
    <scope>NUCLEOTIDE SEQUENCE [LARGE SCALE GENOMIC DNA]</scope>
    <source>
        <strain evidence="4">DSM 45899</strain>
    </source>
</reference>
<dbReference type="InterPro" id="IPR003488">
    <property type="entry name" value="DprA"/>
</dbReference>
<dbReference type="Pfam" id="PF02481">
    <property type="entry name" value="DNA_processg_A"/>
    <property type="match status" value="1"/>
</dbReference>
<gene>
    <name evidence="3" type="ORF">Ga0074812_1689</name>
</gene>
<dbReference type="AlphaFoldDB" id="A0A0S4R2J9"/>
<feature type="domain" description="Smf/DprA SLOG" evidence="2">
    <location>
        <begin position="61"/>
        <end position="272"/>
    </location>
</feature>
<sequence length="277" mass="28766">MPADDQRHARAALTALSSTIPLSATPSPINPAELWARLAPHYPGIDPAQLLDSASAEGWQLLIPGDPWWPAVLDTVSAGPVGLWVRGAGDLPNLIRRSVTVVGGLFSTDHGERITHHLVWDLTTPSATRPVAVASGNLGSGVNVTAVRVAAAHGRAVAVLSSTRSLTQLHRACVDEVAEGGIVLCMAPPGLSPTAGHAQARVRLLATLTDATILVESAARGATFATARVAHRYRRPVLVLPVPTTSALSAGPDALLRDGSAKRVISATEVLAILDQT</sequence>
<dbReference type="InterPro" id="IPR057666">
    <property type="entry name" value="DrpA_SLOG"/>
</dbReference>
<dbReference type="RefSeq" id="WP_091287425.1">
    <property type="nucleotide sequence ID" value="NZ_FAOZ01000068.1"/>
</dbReference>
<dbReference type="PANTHER" id="PTHR43022:SF1">
    <property type="entry name" value="PROTEIN SMF"/>
    <property type="match status" value="1"/>
</dbReference>
<name>A0A0S4R2J9_9ACTN</name>
<dbReference type="Gene3D" id="3.40.50.450">
    <property type="match status" value="1"/>
</dbReference>
<dbReference type="GO" id="GO:0009294">
    <property type="term" value="P:DNA-mediated transformation"/>
    <property type="evidence" value="ECO:0007669"/>
    <property type="project" value="InterPro"/>
</dbReference>
<dbReference type="Proteomes" id="UP000198802">
    <property type="component" value="Unassembled WGS sequence"/>
</dbReference>